<gene>
    <name evidence="6" type="ORF">IRJ41_019407</name>
</gene>
<dbReference type="EMBL" id="JAFHDT010000012">
    <property type="protein sequence ID" value="KAI7802832.1"/>
    <property type="molecule type" value="Genomic_DNA"/>
</dbReference>
<keyword evidence="3" id="KW-0863">Zinc-finger</keyword>
<dbReference type="InterPro" id="IPR052035">
    <property type="entry name" value="ZnF_BED_domain_contain"/>
</dbReference>
<proteinExistence type="predicted"/>
<comment type="caution">
    <text evidence="6">The sequence shown here is derived from an EMBL/GenBank/DDBJ whole genome shotgun (WGS) entry which is preliminary data.</text>
</comment>
<evidence type="ECO:0000256" key="5">
    <source>
        <dbReference type="ARBA" id="ARBA00023242"/>
    </source>
</evidence>
<dbReference type="Proteomes" id="UP001059041">
    <property type="component" value="Linkage Group LG12"/>
</dbReference>
<evidence type="ECO:0000313" key="6">
    <source>
        <dbReference type="EMBL" id="KAI7802832.1"/>
    </source>
</evidence>
<comment type="subcellular location">
    <subcellularLocation>
        <location evidence="1">Nucleus</location>
    </subcellularLocation>
</comment>
<keyword evidence="7" id="KW-1185">Reference proteome</keyword>
<protein>
    <submittedName>
        <fullName evidence="6">Zinc finger BED domain-containing protein 1-like</fullName>
    </submittedName>
</protein>
<name>A0A9W7WIB6_TRIRA</name>
<keyword evidence="4" id="KW-0862">Zinc</keyword>
<feature type="non-terminal residue" evidence="6">
    <location>
        <position position="328"/>
    </location>
</feature>
<evidence type="ECO:0000256" key="2">
    <source>
        <dbReference type="ARBA" id="ARBA00022723"/>
    </source>
</evidence>
<sequence>TTALNPSYHPPSRGTLSNTLIPSWYEVERKKIIDDLTGVSKVSLTSDGWTSITQDHHVMVTVHYVKEDKLKQNVLTTQAVYVSQTGPVVAEEIEVIQEFDNAANMEVAARQLQIRKLGCFAHTLNLAAHIPAISKWSARIRDAIVWIKRSSIVKSIFEEKQHLLGLPSHSVVLDVKTRWNSLFLMVERFVEQYPAIQAAFLDARTKRLMKRDLVIHSFGFHISIRRTSRFKLEKVTEDDLSKAEEFVIVIRILYTSTLCVSSDRHATCGQILPIFEKLEDHFSIREEDSHFVATIKEKVWSDLSKCYQVPIKTTHHHNNNSFIAGCCL</sequence>
<organism evidence="6 7">
    <name type="scientific">Triplophysa rosa</name>
    <name type="common">Cave loach</name>
    <dbReference type="NCBI Taxonomy" id="992332"/>
    <lineage>
        <taxon>Eukaryota</taxon>
        <taxon>Metazoa</taxon>
        <taxon>Chordata</taxon>
        <taxon>Craniata</taxon>
        <taxon>Vertebrata</taxon>
        <taxon>Euteleostomi</taxon>
        <taxon>Actinopterygii</taxon>
        <taxon>Neopterygii</taxon>
        <taxon>Teleostei</taxon>
        <taxon>Ostariophysi</taxon>
        <taxon>Cypriniformes</taxon>
        <taxon>Nemacheilidae</taxon>
        <taxon>Triplophysa</taxon>
    </lineage>
</organism>
<keyword evidence="5" id="KW-0539">Nucleus</keyword>
<reference evidence="6" key="1">
    <citation type="submission" date="2021-02" db="EMBL/GenBank/DDBJ databases">
        <title>Comparative genomics reveals that relaxation of natural selection precedes convergent phenotypic evolution of cavefish.</title>
        <authorList>
            <person name="Peng Z."/>
        </authorList>
    </citation>
    <scope>NUCLEOTIDE SEQUENCE</scope>
    <source>
        <tissue evidence="6">Muscle</tissue>
    </source>
</reference>
<evidence type="ECO:0000256" key="3">
    <source>
        <dbReference type="ARBA" id="ARBA00022771"/>
    </source>
</evidence>
<keyword evidence="2" id="KW-0479">Metal-binding</keyword>
<dbReference type="SUPFAM" id="SSF53098">
    <property type="entry name" value="Ribonuclease H-like"/>
    <property type="match status" value="1"/>
</dbReference>
<dbReference type="PANTHER" id="PTHR46481:SF10">
    <property type="entry name" value="ZINC FINGER BED DOMAIN-CONTAINING PROTEIN 39"/>
    <property type="match status" value="1"/>
</dbReference>
<dbReference type="GO" id="GO:0005634">
    <property type="term" value="C:nucleus"/>
    <property type="evidence" value="ECO:0007669"/>
    <property type="project" value="UniProtKB-SubCell"/>
</dbReference>
<dbReference type="PANTHER" id="PTHR46481">
    <property type="entry name" value="ZINC FINGER BED DOMAIN-CONTAINING PROTEIN 4"/>
    <property type="match status" value="1"/>
</dbReference>
<evidence type="ECO:0000256" key="1">
    <source>
        <dbReference type="ARBA" id="ARBA00004123"/>
    </source>
</evidence>
<evidence type="ECO:0000256" key="4">
    <source>
        <dbReference type="ARBA" id="ARBA00022833"/>
    </source>
</evidence>
<dbReference type="AlphaFoldDB" id="A0A9W7WIB6"/>
<evidence type="ECO:0000313" key="7">
    <source>
        <dbReference type="Proteomes" id="UP001059041"/>
    </source>
</evidence>
<dbReference type="InterPro" id="IPR012337">
    <property type="entry name" value="RNaseH-like_sf"/>
</dbReference>
<dbReference type="GO" id="GO:0008270">
    <property type="term" value="F:zinc ion binding"/>
    <property type="evidence" value="ECO:0007669"/>
    <property type="project" value="UniProtKB-KW"/>
</dbReference>
<accession>A0A9W7WIB6</accession>